<accession>A0AAU7NVE2</accession>
<feature type="chain" id="PRO_5043414408" description="Lipopolysaccharide heptosyltransferase 1" evidence="14">
    <location>
        <begin position="22"/>
        <end position="350"/>
    </location>
</feature>
<dbReference type="NCBIfam" id="TIGR02193">
    <property type="entry name" value="heptsyl_trn_I"/>
    <property type="match status" value="1"/>
</dbReference>
<keyword evidence="4" id="KW-0997">Cell inner membrane</keyword>
<evidence type="ECO:0000256" key="8">
    <source>
        <dbReference type="ARBA" id="ARBA00023136"/>
    </source>
</evidence>
<dbReference type="InterPro" id="IPR051199">
    <property type="entry name" value="LPS_LOS_Heptosyltrfase"/>
</dbReference>
<dbReference type="KEGG" id="mech:Q9L42_002485"/>
<comment type="catalytic activity">
    <reaction evidence="13">
        <text>an alpha-Kdo-(2-&gt;4)-alpha-Kdo-(2-&gt;6)-lipid A + ADP-L-glycero-beta-D-manno-heptose = an L-alpha-D-Hep-(1-&gt;5)-[alpha-Kdo-(2-&gt;4)]-alpha-Kdo-(2-&gt;6)-lipid A + ADP + H(+)</text>
        <dbReference type="Rhea" id="RHEA:74067"/>
        <dbReference type="ChEBI" id="CHEBI:15378"/>
        <dbReference type="ChEBI" id="CHEBI:61506"/>
        <dbReference type="ChEBI" id="CHEBI:176431"/>
        <dbReference type="ChEBI" id="CHEBI:193068"/>
        <dbReference type="ChEBI" id="CHEBI:456216"/>
        <dbReference type="EC" id="2.4.99.23"/>
    </reaction>
</comment>
<dbReference type="GO" id="GO:0005886">
    <property type="term" value="C:plasma membrane"/>
    <property type="evidence" value="ECO:0007669"/>
    <property type="project" value="UniProtKB-SubCell"/>
</dbReference>
<reference evidence="15 16" key="1">
    <citation type="journal article" date="2024" name="Microbiology">
        <title>Methylomarinum rosea sp. nov., a novel halophilic methanotrophic bacterium from the hypersaline Lake Elton.</title>
        <authorList>
            <person name="Suleimanov R.Z."/>
            <person name="Oshkin I.Y."/>
            <person name="Danilova O.V."/>
            <person name="Suzina N.E."/>
            <person name="Dedysh S.N."/>
        </authorList>
    </citation>
    <scope>NUCLEOTIDE SEQUENCE [LARGE SCALE GENOMIC DNA]</scope>
    <source>
        <strain evidence="15 16">Ch1-1</strain>
    </source>
</reference>
<sequence length="350" mass="38981">MAMRVAIVKLSALGDIVHAMAALQFVKQALPEIHLDWVVEQGFAGVLRDNPDIDQVLTVNLKSLKQRKRNLFGEIGKVRRYARNHYDWVIDAQGLIKSAITARLLSPHTAGFDKHSIREKPAALFYKQTVAIPYDANSIDRNAAVIARPLGISISEQQILAKKPFLFYQAPDPQLAHYFTENKANVVFVIGSTWPSRNYPKQKYLQVIDALAVNSLIVWGNEAERQAAEWIAQRSAATVLPRMNLNDLKAVLDRADLVIGNDTGPTHMAWGLNRPSITLFGPTPVSRVYQTPINRVLKSSSIVNPFKLDKNDFSIAEINASDVITMAESLLETKTSRHHDESGSARRAGK</sequence>
<evidence type="ECO:0000256" key="14">
    <source>
        <dbReference type="SAM" id="SignalP"/>
    </source>
</evidence>
<dbReference type="AlphaFoldDB" id="A0AAU7NVE2"/>
<evidence type="ECO:0000256" key="6">
    <source>
        <dbReference type="ARBA" id="ARBA00022679"/>
    </source>
</evidence>
<keyword evidence="7" id="KW-0448">Lipopolysaccharide biosynthesis</keyword>
<gene>
    <name evidence="15" type="primary">waaC</name>
    <name evidence="15" type="ORF">Q9L42_002485</name>
</gene>
<dbReference type="EMBL" id="CP157743">
    <property type="protein sequence ID" value="XBS21010.1"/>
    <property type="molecule type" value="Genomic_DNA"/>
</dbReference>
<dbReference type="SUPFAM" id="SSF53756">
    <property type="entry name" value="UDP-Glycosyltransferase/glycogen phosphorylase"/>
    <property type="match status" value="1"/>
</dbReference>
<dbReference type="GO" id="GO:0008713">
    <property type="term" value="F:ADP-heptose-lipopolysaccharide heptosyltransferase activity"/>
    <property type="evidence" value="ECO:0007669"/>
    <property type="project" value="TreeGrafter"/>
</dbReference>
<name>A0AAU7NVE2_9GAMM</name>
<dbReference type="CDD" id="cd03789">
    <property type="entry name" value="GT9_LPS_heptosyltransferase"/>
    <property type="match status" value="1"/>
</dbReference>
<feature type="signal peptide" evidence="14">
    <location>
        <begin position="1"/>
        <end position="21"/>
    </location>
</feature>
<evidence type="ECO:0000313" key="16">
    <source>
        <dbReference type="Proteomes" id="UP001225378"/>
    </source>
</evidence>
<evidence type="ECO:0000256" key="4">
    <source>
        <dbReference type="ARBA" id="ARBA00022519"/>
    </source>
</evidence>
<evidence type="ECO:0000256" key="7">
    <source>
        <dbReference type="ARBA" id="ARBA00022985"/>
    </source>
</evidence>
<proteinExistence type="inferred from homology"/>
<evidence type="ECO:0000256" key="10">
    <source>
        <dbReference type="ARBA" id="ARBA00044041"/>
    </source>
</evidence>
<evidence type="ECO:0000256" key="3">
    <source>
        <dbReference type="ARBA" id="ARBA00022475"/>
    </source>
</evidence>
<comment type="similarity">
    <text evidence="9">Belongs to the glycosyltransferase 9 family.</text>
</comment>
<dbReference type="PANTHER" id="PTHR30160:SF19">
    <property type="entry name" value="LIPOPOLYSACCHARIDE HEPTOSYLTRANSFERASE 1"/>
    <property type="match status" value="1"/>
</dbReference>
<evidence type="ECO:0000256" key="11">
    <source>
        <dbReference type="ARBA" id="ARBA00044190"/>
    </source>
</evidence>
<dbReference type="EC" id="2.4.99.23" evidence="10"/>
<dbReference type="Pfam" id="PF01075">
    <property type="entry name" value="Glyco_transf_9"/>
    <property type="match status" value="1"/>
</dbReference>
<keyword evidence="5" id="KW-0328">Glycosyltransferase</keyword>
<dbReference type="InterPro" id="IPR002201">
    <property type="entry name" value="Glyco_trans_9"/>
</dbReference>
<evidence type="ECO:0000313" key="15">
    <source>
        <dbReference type="EMBL" id="XBS21010.1"/>
    </source>
</evidence>
<dbReference type="Proteomes" id="UP001225378">
    <property type="component" value="Chromosome"/>
</dbReference>
<dbReference type="Gene3D" id="3.40.50.2000">
    <property type="entry name" value="Glycogen Phosphorylase B"/>
    <property type="match status" value="2"/>
</dbReference>
<comment type="pathway">
    <text evidence="2">Bacterial outer membrane biogenesis; LPS core biosynthesis.</text>
</comment>
<keyword evidence="6" id="KW-0808">Transferase</keyword>
<evidence type="ECO:0000256" key="9">
    <source>
        <dbReference type="ARBA" id="ARBA00043995"/>
    </source>
</evidence>
<evidence type="ECO:0000256" key="2">
    <source>
        <dbReference type="ARBA" id="ARBA00004713"/>
    </source>
</evidence>
<keyword evidence="3" id="KW-1003">Cell membrane</keyword>
<evidence type="ECO:0000256" key="13">
    <source>
        <dbReference type="ARBA" id="ARBA00049201"/>
    </source>
</evidence>
<dbReference type="GO" id="GO:0005829">
    <property type="term" value="C:cytosol"/>
    <property type="evidence" value="ECO:0007669"/>
    <property type="project" value="TreeGrafter"/>
</dbReference>
<dbReference type="GO" id="GO:0009244">
    <property type="term" value="P:lipopolysaccharide core region biosynthetic process"/>
    <property type="evidence" value="ECO:0007669"/>
    <property type="project" value="InterPro"/>
</dbReference>
<dbReference type="InterPro" id="IPR011908">
    <property type="entry name" value="LipoPS_heptosylTferase-I"/>
</dbReference>
<dbReference type="PANTHER" id="PTHR30160">
    <property type="entry name" value="TETRAACYLDISACCHARIDE 4'-KINASE-RELATED"/>
    <property type="match status" value="1"/>
</dbReference>
<dbReference type="RefSeq" id="WP_349431829.1">
    <property type="nucleotide sequence ID" value="NZ_CP157743.1"/>
</dbReference>
<comment type="subcellular location">
    <subcellularLocation>
        <location evidence="1">Cell inner membrane</location>
        <topology evidence="1">Peripheral membrane protein</topology>
        <orientation evidence="1">Cytoplasmic side</orientation>
    </subcellularLocation>
</comment>
<evidence type="ECO:0000256" key="1">
    <source>
        <dbReference type="ARBA" id="ARBA00004515"/>
    </source>
</evidence>
<keyword evidence="16" id="KW-1185">Reference proteome</keyword>
<evidence type="ECO:0000256" key="12">
    <source>
        <dbReference type="ARBA" id="ARBA00044330"/>
    </source>
</evidence>
<protein>
    <recommendedName>
        <fullName evidence="11">Lipopolysaccharide heptosyltransferase 1</fullName>
        <ecNumber evidence="10">2.4.99.23</ecNumber>
    </recommendedName>
    <alternativeName>
        <fullName evidence="12">ADP-heptose:lipopolysaccharide heptosyltransferase I</fullName>
    </alternativeName>
</protein>
<keyword evidence="14" id="KW-0732">Signal</keyword>
<evidence type="ECO:0000256" key="5">
    <source>
        <dbReference type="ARBA" id="ARBA00022676"/>
    </source>
</evidence>
<organism evidence="15 16">
    <name type="scientific">Methylomarinum roseum</name>
    <dbReference type="NCBI Taxonomy" id="3067653"/>
    <lineage>
        <taxon>Bacteria</taxon>
        <taxon>Pseudomonadati</taxon>
        <taxon>Pseudomonadota</taxon>
        <taxon>Gammaproteobacteria</taxon>
        <taxon>Methylococcales</taxon>
        <taxon>Methylococcaceae</taxon>
        <taxon>Methylomarinum</taxon>
    </lineage>
</organism>
<keyword evidence="8" id="KW-0472">Membrane</keyword>